<evidence type="ECO:0000313" key="1">
    <source>
        <dbReference type="EMBL" id="MPM59499.1"/>
    </source>
</evidence>
<dbReference type="AlphaFoldDB" id="A0A645B264"/>
<proteinExistence type="predicted"/>
<comment type="caution">
    <text evidence="1">The sequence shown here is derived from an EMBL/GenBank/DDBJ whole genome shotgun (WGS) entry which is preliminary data.</text>
</comment>
<name>A0A645B264_9ZZZZ</name>
<organism evidence="1">
    <name type="scientific">bioreactor metagenome</name>
    <dbReference type="NCBI Taxonomy" id="1076179"/>
    <lineage>
        <taxon>unclassified sequences</taxon>
        <taxon>metagenomes</taxon>
        <taxon>ecological metagenomes</taxon>
    </lineage>
</organism>
<sequence>MRSALCRVLAVNKSVVFFAVLVGMSNSYFNIFTVKVDNGIKDFGGQVVVEQVFEPVFRIEFLTVKSNRQPRIQENIIFKQRLNMLLTINIVSKNFRIGSKFNNRSVVL</sequence>
<reference evidence="1" key="1">
    <citation type="submission" date="2019-08" db="EMBL/GenBank/DDBJ databases">
        <authorList>
            <person name="Kucharzyk K."/>
            <person name="Murdoch R.W."/>
            <person name="Higgins S."/>
            <person name="Loffler F."/>
        </authorList>
    </citation>
    <scope>NUCLEOTIDE SEQUENCE</scope>
</reference>
<dbReference type="EMBL" id="VSSQ01017323">
    <property type="protein sequence ID" value="MPM59499.1"/>
    <property type="molecule type" value="Genomic_DNA"/>
</dbReference>
<protein>
    <submittedName>
        <fullName evidence="1">Uncharacterized protein</fullName>
    </submittedName>
</protein>
<accession>A0A645B264</accession>
<gene>
    <name evidence="1" type="ORF">SDC9_106343</name>
</gene>